<evidence type="ECO:0000256" key="1">
    <source>
        <dbReference type="SAM" id="SignalP"/>
    </source>
</evidence>
<dbReference type="RefSeq" id="WP_307348829.1">
    <property type="nucleotide sequence ID" value="NZ_JAUSVS010000003.1"/>
</dbReference>
<keyword evidence="1" id="KW-0732">Signal</keyword>
<dbReference type="SUPFAM" id="SSF47473">
    <property type="entry name" value="EF-hand"/>
    <property type="match status" value="1"/>
</dbReference>
<organism evidence="3 4">
    <name type="scientific">Caulobacter ginsengisoli</name>
    <dbReference type="NCBI Taxonomy" id="400775"/>
    <lineage>
        <taxon>Bacteria</taxon>
        <taxon>Pseudomonadati</taxon>
        <taxon>Pseudomonadota</taxon>
        <taxon>Alphaproteobacteria</taxon>
        <taxon>Caulobacterales</taxon>
        <taxon>Caulobacteraceae</taxon>
        <taxon>Caulobacter</taxon>
    </lineage>
</organism>
<evidence type="ECO:0000313" key="4">
    <source>
        <dbReference type="Proteomes" id="UP001228905"/>
    </source>
</evidence>
<dbReference type="CDD" id="cd00051">
    <property type="entry name" value="EFh"/>
    <property type="match status" value="1"/>
</dbReference>
<dbReference type="Gene3D" id="1.10.238.10">
    <property type="entry name" value="EF-hand"/>
    <property type="match status" value="1"/>
</dbReference>
<accession>A0ABU0IQI4</accession>
<sequence length="96" mass="10579">MRRAFASVIVLIGLAAPLAAQARIPPAETIFKAWDKNKDGFITPAEWATTKRKADEFPRVDTNGDGKITLEELKVGIVKMKADQAKKLKTDQTKTP</sequence>
<proteinExistence type="predicted"/>
<feature type="domain" description="EF-hand" evidence="2">
    <location>
        <begin position="48"/>
        <end position="83"/>
    </location>
</feature>
<feature type="signal peptide" evidence="1">
    <location>
        <begin position="1"/>
        <end position="22"/>
    </location>
</feature>
<gene>
    <name evidence="3" type="ORF">QO010_002051</name>
</gene>
<dbReference type="InterPro" id="IPR018247">
    <property type="entry name" value="EF_Hand_1_Ca_BS"/>
</dbReference>
<protein>
    <recommendedName>
        <fullName evidence="2">EF-hand domain-containing protein</fullName>
    </recommendedName>
</protein>
<dbReference type="PROSITE" id="PS00018">
    <property type="entry name" value="EF_HAND_1"/>
    <property type="match status" value="1"/>
</dbReference>
<evidence type="ECO:0000313" key="3">
    <source>
        <dbReference type="EMBL" id="MDQ0464270.1"/>
    </source>
</evidence>
<dbReference type="Pfam" id="PF13202">
    <property type="entry name" value="EF-hand_5"/>
    <property type="match status" value="2"/>
</dbReference>
<dbReference type="Proteomes" id="UP001228905">
    <property type="component" value="Unassembled WGS sequence"/>
</dbReference>
<dbReference type="PROSITE" id="PS50222">
    <property type="entry name" value="EF_HAND_2"/>
    <property type="match status" value="1"/>
</dbReference>
<evidence type="ECO:0000259" key="2">
    <source>
        <dbReference type="PROSITE" id="PS50222"/>
    </source>
</evidence>
<comment type="caution">
    <text evidence="3">The sequence shown here is derived from an EMBL/GenBank/DDBJ whole genome shotgun (WGS) entry which is preliminary data.</text>
</comment>
<name>A0ABU0IQI4_9CAUL</name>
<feature type="chain" id="PRO_5045331822" description="EF-hand domain-containing protein" evidence="1">
    <location>
        <begin position="23"/>
        <end position="96"/>
    </location>
</feature>
<dbReference type="InterPro" id="IPR002048">
    <property type="entry name" value="EF_hand_dom"/>
</dbReference>
<reference evidence="3 4" key="1">
    <citation type="submission" date="2023-07" db="EMBL/GenBank/DDBJ databases">
        <title>Genomic Encyclopedia of Type Strains, Phase IV (KMG-IV): sequencing the most valuable type-strain genomes for metagenomic binning, comparative biology and taxonomic classification.</title>
        <authorList>
            <person name="Goeker M."/>
        </authorList>
    </citation>
    <scope>NUCLEOTIDE SEQUENCE [LARGE SCALE GENOMIC DNA]</scope>
    <source>
        <strain evidence="3 4">DSM 18695</strain>
    </source>
</reference>
<dbReference type="EMBL" id="JAUSVS010000003">
    <property type="protein sequence ID" value="MDQ0464270.1"/>
    <property type="molecule type" value="Genomic_DNA"/>
</dbReference>
<dbReference type="InterPro" id="IPR011992">
    <property type="entry name" value="EF-hand-dom_pair"/>
</dbReference>
<keyword evidence="4" id="KW-1185">Reference proteome</keyword>